<organism evidence="7 8">
    <name type="scientific">Tritrichomonas musculus</name>
    <dbReference type="NCBI Taxonomy" id="1915356"/>
    <lineage>
        <taxon>Eukaryota</taxon>
        <taxon>Metamonada</taxon>
        <taxon>Parabasalia</taxon>
        <taxon>Tritrichomonadida</taxon>
        <taxon>Tritrichomonadidae</taxon>
        <taxon>Tritrichomonas</taxon>
    </lineage>
</organism>
<accession>A0ABR2IMW0</accession>
<evidence type="ECO:0000313" key="8">
    <source>
        <dbReference type="Proteomes" id="UP001470230"/>
    </source>
</evidence>
<feature type="domain" description="UBA" evidence="6">
    <location>
        <begin position="171"/>
        <end position="211"/>
    </location>
</feature>
<feature type="compositionally biased region" description="Polar residues" evidence="5">
    <location>
        <begin position="1"/>
        <end position="11"/>
    </location>
</feature>
<comment type="caution">
    <text evidence="7">The sequence shown here is derived from an EMBL/GenBank/DDBJ whole genome shotgun (WGS) entry which is preliminary data.</text>
</comment>
<dbReference type="Gene3D" id="3.90.228.10">
    <property type="match status" value="1"/>
</dbReference>
<evidence type="ECO:0000256" key="4">
    <source>
        <dbReference type="ARBA" id="ARBA00023027"/>
    </source>
</evidence>
<reference evidence="7 8" key="1">
    <citation type="submission" date="2024-04" db="EMBL/GenBank/DDBJ databases">
        <title>Tritrichomonas musculus Genome.</title>
        <authorList>
            <person name="Alves-Ferreira E."/>
            <person name="Grigg M."/>
            <person name="Lorenzi H."/>
            <person name="Galac M."/>
        </authorList>
    </citation>
    <scope>NUCLEOTIDE SEQUENCE [LARGE SCALE GENOMIC DNA]</scope>
    <source>
        <strain evidence="7 8">EAF2021</strain>
    </source>
</reference>
<dbReference type="SUPFAM" id="SSF46934">
    <property type="entry name" value="UBA-like"/>
    <property type="match status" value="1"/>
</dbReference>
<evidence type="ECO:0000256" key="5">
    <source>
        <dbReference type="SAM" id="MobiDB-lite"/>
    </source>
</evidence>
<dbReference type="PROSITE" id="PS50030">
    <property type="entry name" value="UBA"/>
    <property type="match status" value="1"/>
</dbReference>
<evidence type="ECO:0000256" key="2">
    <source>
        <dbReference type="ARBA" id="ARBA00022679"/>
    </source>
</evidence>
<dbReference type="Proteomes" id="UP001470230">
    <property type="component" value="Unassembled WGS sequence"/>
</dbReference>
<name>A0ABR2IMW0_9EUKA</name>
<proteinExistence type="predicted"/>
<evidence type="ECO:0000256" key="1">
    <source>
        <dbReference type="ARBA" id="ARBA00022676"/>
    </source>
</evidence>
<keyword evidence="2" id="KW-0808">Transferase</keyword>
<keyword evidence="3" id="KW-0548">Nucleotidyltransferase</keyword>
<dbReference type="InterPro" id="IPR015940">
    <property type="entry name" value="UBA"/>
</dbReference>
<keyword evidence="8" id="KW-1185">Reference proteome</keyword>
<evidence type="ECO:0000256" key="3">
    <source>
        <dbReference type="ARBA" id="ARBA00022695"/>
    </source>
</evidence>
<dbReference type="Gene3D" id="1.10.8.10">
    <property type="entry name" value="DNA helicase RuvA subunit, C-terminal domain"/>
    <property type="match status" value="1"/>
</dbReference>
<protein>
    <submittedName>
        <fullName evidence="7">Poly [ADP-ribose] polymerase 6</fullName>
    </submittedName>
</protein>
<dbReference type="PANTHER" id="PTHR21328">
    <property type="entry name" value="POLY ADP-RIBOSE POLYMERASE FAMILY, MEMBER PARP"/>
    <property type="match status" value="1"/>
</dbReference>
<keyword evidence="1" id="KW-0328">Glycosyltransferase</keyword>
<evidence type="ECO:0000313" key="7">
    <source>
        <dbReference type="EMBL" id="KAK8865202.1"/>
    </source>
</evidence>
<gene>
    <name evidence="7" type="ORF">M9Y10_010738</name>
</gene>
<evidence type="ECO:0000259" key="6">
    <source>
        <dbReference type="PROSITE" id="PS50030"/>
    </source>
</evidence>
<dbReference type="InterPro" id="IPR009060">
    <property type="entry name" value="UBA-like_sf"/>
</dbReference>
<sequence length="566" mass="64482">MAEIDQTNNSQENEEFNGKYFEEEEEEFNDQFFEEEEKTESFFIEEEDYIDTKLIQLKHIETTFKVFMYGVDCILKENKSFEINIPRTFLPITLQIAYGFMQHDIAINLIVNFHQGWNDPSSKAFATHPITGPNYTGSILVKDSISHFFKKDYQPKSYYQSVPYFFITSTSPDRTKVSSIVDRGFTEMQANKALSLCHNDIEKSLLFLQTGQIDMGSNLDAYKPPVSYNENPLIYLVLEIADSIFDVQNHCSICRERIPAGIKPSTCEKESCKFSFINIGIGTSIIQEIKRDILVADLLITCFMCALNDNFMEQMPPDFKSIDHIKLVFRRIPSLKEILEKYSDDSSLCSVIGSAAFNLLRWIILSNRSQLFYLPKKIEIESIASPSAYQFMALLSSPEQEGVFQQLKSKYGSMYMWHGSPVSRWHSIIRTGLVVGARKRYGPCNAIFMAANSATSLGYARNAINSYRHSKFGKNIHIIALMEVINLPSLQNVVENVSVRDPITGKRYTKQIGGVLTDNYSVKTLTMEEACIVRCIIVNLEKQVDINSNPPDLPSLIDILNAQAQI</sequence>
<dbReference type="EMBL" id="JAPFFF010000016">
    <property type="protein sequence ID" value="KAK8865202.1"/>
    <property type="molecule type" value="Genomic_DNA"/>
</dbReference>
<keyword evidence="4" id="KW-0520">NAD</keyword>
<dbReference type="InterPro" id="IPR051838">
    <property type="entry name" value="ARTD_PARP"/>
</dbReference>
<feature type="region of interest" description="Disordered" evidence="5">
    <location>
        <begin position="1"/>
        <end position="23"/>
    </location>
</feature>
<dbReference type="SUPFAM" id="SSF56399">
    <property type="entry name" value="ADP-ribosylation"/>
    <property type="match status" value="1"/>
</dbReference>